<feature type="signal peptide" evidence="2">
    <location>
        <begin position="1"/>
        <end position="21"/>
    </location>
</feature>
<feature type="chain" id="PRO_5012329377" evidence="2">
    <location>
        <begin position="22"/>
        <end position="188"/>
    </location>
</feature>
<dbReference type="AlphaFoldDB" id="A0A210PX30"/>
<reference evidence="3 4" key="1">
    <citation type="journal article" date="2017" name="Nat. Ecol. Evol.">
        <title>Scallop genome provides insights into evolution of bilaterian karyotype and development.</title>
        <authorList>
            <person name="Wang S."/>
            <person name="Zhang J."/>
            <person name="Jiao W."/>
            <person name="Li J."/>
            <person name="Xun X."/>
            <person name="Sun Y."/>
            <person name="Guo X."/>
            <person name="Huan P."/>
            <person name="Dong B."/>
            <person name="Zhang L."/>
            <person name="Hu X."/>
            <person name="Sun X."/>
            <person name="Wang J."/>
            <person name="Zhao C."/>
            <person name="Wang Y."/>
            <person name="Wang D."/>
            <person name="Huang X."/>
            <person name="Wang R."/>
            <person name="Lv J."/>
            <person name="Li Y."/>
            <person name="Zhang Z."/>
            <person name="Liu B."/>
            <person name="Lu W."/>
            <person name="Hui Y."/>
            <person name="Liang J."/>
            <person name="Zhou Z."/>
            <person name="Hou R."/>
            <person name="Li X."/>
            <person name="Liu Y."/>
            <person name="Li H."/>
            <person name="Ning X."/>
            <person name="Lin Y."/>
            <person name="Zhao L."/>
            <person name="Xing Q."/>
            <person name="Dou J."/>
            <person name="Li Y."/>
            <person name="Mao J."/>
            <person name="Guo H."/>
            <person name="Dou H."/>
            <person name="Li T."/>
            <person name="Mu C."/>
            <person name="Jiang W."/>
            <person name="Fu Q."/>
            <person name="Fu X."/>
            <person name="Miao Y."/>
            <person name="Liu J."/>
            <person name="Yu Q."/>
            <person name="Li R."/>
            <person name="Liao H."/>
            <person name="Li X."/>
            <person name="Kong Y."/>
            <person name="Jiang Z."/>
            <person name="Chourrout D."/>
            <person name="Li R."/>
            <person name="Bao Z."/>
        </authorList>
    </citation>
    <scope>NUCLEOTIDE SEQUENCE [LARGE SCALE GENOMIC DNA]</scope>
    <source>
        <strain evidence="3 4">PY_sf001</strain>
    </source>
</reference>
<dbReference type="EMBL" id="NEDP02005429">
    <property type="protein sequence ID" value="OWF41025.1"/>
    <property type="molecule type" value="Genomic_DNA"/>
</dbReference>
<evidence type="ECO:0000313" key="3">
    <source>
        <dbReference type="EMBL" id="OWF41025.1"/>
    </source>
</evidence>
<accession>A0A210PX30</accession>
<feature type="compositionally biased region" description="Polar residues" evidence="1">
    <location>
        <begin position="57"/>
        <end position="74"/>
    </location>
</feature>
<keyword evidence="4" id="KW-1185">Reference proteome</keyword>
<feature type="region of interest" description="Disordered" evidence="1">
    <location>
        <begin position="160"/>
        <end position="188"/>
    </location>
</feature>
<sequence>MLLSALTLILLCWCCFEYVDSNSTLNSKHNEAKVDVEGSLNGLHDRQDRVTMYDPGNLTSETENGDQRSSNIGGQNDRVHIEEETETDQDPSAMSKLAITGGDKETHLSTGWKSTCNYDHQDGVKEERTTVVPKGSYSPGSSDEAQLTVEHAQSTPYSITTATKISLGRSLRTYEDGNKKGKSMQPVR</sequence>
<dbReference type="Proteomes" id="UP000242188">
    <property type="component" value="Unassembled WGS sequence"/>
</dbReference>
<keyword evidence="2" id="KW-0732">Signal</keyword>
<proteinExistence type="predicted"/>
<evidence type="ECO:0000256" key="1">
    <source>
        <dbReference type="SAM" id="MobiDB-lite"/>
    </source>
</evidence>
<protein>
    <submittedName>
        <fullName evidence="3">Uncharacterized protein</fullName>
    </submittedName>
</protein>
<feature type="region of interest" description="Disordered" evidence="1">
    <location>
        <begin position="50"/>
        <end position="93"/>
    </location>
</feature>
<comment type="caution">
    <text evidence="3">The sequence shown here is derived from an EMBL/GenBank/DDBJ whole genome shotgun (WGS) entry which is preliminary data.</text>
</comment>
<name>A0A210PX30_MIZYE</name>
<evidence type="ECO:0000313" key="4">
    <source>
        <dbReference type="Proteomes" id="UP000242188"/>
    </source>
</evidence>
<organism evidence="3 4">
    <name type="scientific">Mizuhopecten yessoensis</name>
    <name type="common">Japanese scallop</name>
    <name type="synonym">Patinopecten yessoensis</name>
    <dbReference type="NCBI Taxonomy" id="6573"/>
    <lineage>
        <taxon>Eukaryota</taxon>
        <taxon>Metazoa</taxon>
        <taxon>Spiralia</taxon>
        <taxon>Lophotrochozoa</taxon>
        <taxon>Mollusca</taxon>
        <taxon>Bivalvia</taxon>
        <taxon>Autobranchia</taxon>
        <taxon>Pteriomorphia</taxon>
        <taxon>Pectinida</taxon>
        <taxon>Pectinoidea</taxon>
        <taxon>Pectinidae</taxon>
        <taxon>Mizuhopecten</taxon>
    </lineage>
</organism>
<gene>
    <name evidence="3" type="ORF">KP79_PYT04304</name>
</gene>
<evidence type="ECO:0000256" key="2">
    <source>
        <dbReference type="SAM" id="SignalP"/>
    </source>
</evidence>